<evidence type="ECO:0000256" key="3">
    <source>
        <dbReference type="ARBA" id="ARBA00023150"/>
    </source>
</evidence>
<evidence type="ECO:0000313" key="13">
    <source>
        <dbReference type="EMBL" id="MDV2885791.1"/>
    </source>
</evidence>
<dbReference type="AlphaFoldDB" id="A0AAJ2NNZ1"/>
<organism evidence="13 14">
    <name type="scientific">Alkalihalophilus pseudofirmus</name>
    <name type="common">Bacillus pseudofirmus</name>
    <dbReference type="NCBI Taxonomy" id="79885"/>
    <lineage>
        <taxon>Bacteria</taxon>
        <taxon>Bacillati</taxon>
        <taxon>Bacillota</taxon>
        <taxon>Bacilli</taxon>
        <taxon>Bacillales</taxon>
        <taxon>Bacillaceae</taxon>
        <taxon>Alkalihalophilus</taxon>
    </lineage>
</organism>
<comment type="pathway">
    <text evidence="1">Cofactor biosynthesis; molybdopterin biosynthesis.</text>
</comment>
<keyword evidence="2" id="KW-0547">Nucleotide-binding</keyword>
<evidence type="ECO:0000313" key="14">
    <source>
        <dbReference type="Proteomes" id="UP001285636"/>
    </source>
</evidence>
<dbReference type="GO" id="GO:0006777">
    <property type="term" value="P:Mo-molybdopterin cofactor biosynthetic process"/>
    <property type="evidence" value="ECO:0007669"/>
    <property type="project" value="UniProtKB-KW"/>
</dbReference>
<evidence type="ECO:0000256" key="5">
    <source>
        <dbReference type="ARBA" id="ARBA00024247"/>
    </source>
</evidence>
<dbReference type="PANTHER" id="PTHR33359">
    <property type="entry name" value="MOLYBDOPTERIN SYNTHASE SULFUR CARRIER SUBUNIT"/>
    <property type="match status" value="1"/>
</dbReference>
<evidence type="ECO:0000256" key="9">
    <source>
        <dbReference type="ARBA" id="ARBA00076711"/>
    </source>
</evidence>
<proteinExistence type="inferred from homology"/>
<protein>
    <recommendedName>
        <fullName evidence="5">Molybdopterin synthase sulfur carrier subunit</fullName>
    </recommendedName>
    <alternativeName>
        <fullName evidence="11">MPT synthase subunit 1</fullName>
    </alternativeName>
    <alternativeName>
        <fullName evidence="8">Molybdenum cofactor biosynthesis protein D</fullName>
    </alternativeName>
    <alternativeName>
        <fullName evidence="10">Molybdopterin-converting factor small subunit</fullName>
    </alternativeName>
    <alternativeName>
        <fullName evidence="9">Molybdopterin-converting factor subunit 1</fullName>
    </alternativeName>
    <alternativeName>
        <fullName evidence="12">Sulfur carrier protein MoaD</fullName>
    </alternativeName>
</protein>
<dbReference type="EMBL" id="JAWJAY010000002">
    <property type="protein sequence ID" value="MDV2885791.1"/>
    <property type="molecule type" value="Genomic_DNA"/>
</dbReference>
<evidence type="ECO:0000256" key="4">
    <source>
        <dbReference type="ARBA" id="ARBA00024200"/>
    </source>
</evidence>
<dbReference type="InterPro" id="IPR003749">
    <property type="entry name" value="ThiS/MoaD-like"/>
</dbReference>
<sequence>MITLLLFAELAERLNTKEMQIDASGKTLKEVKEMVKEQHEGIAPVIDQSMIAVNEEYAEDTEILKDGDVIAFIPPVSGG</sequence>
<dbReference type="InterPro" id="IPR044672">
    <property type="entry name" value="MOCS2A"/>
</dbReference>
<dbReference type="SUPFAM" id="SSF54285">
    <property type="entry name" value="MoaD/ThiS"/>
    <property type="match status" value="1"/>
</dbReference>
<dbReference type="PANTHER" id="PTHR33359:SF1">
    <property type="entry name" value="MOLYBDOPTERIN SYNTHASE SULFUR CARRIER SUBUNIT"/>
    <property type="match status" value="1"/>
</dbReference>
<evidence type="ECO:0000256" key="12">
    <source>
        <dbReference type="ARBA" id="ARBA00078992"/>
    </source>
</evidence>
<evidence type="ECO:0000256" key="2">
    <source>
        <dbReference type="ARBA" id="ARBA00022741"/>
    </source>
</evidence>
<gene>
    <name evidence="13" type="primary">moaD</name>
    <name evidence="13" type="ORF">RYX45_11425</name>
</gene>
<evidence type="ECO:0000256" key="11">
    <source>
        <dbReference type="ARBA" id="ARBA00078020"/>
    </source>
</evidence>
<comment type="similarity">
    <text evidence="4">Belongs to the MoaD family.</text>
</comment>
<evidence type="ECO:0000256" key="7">
    <source>
        <dbReference type="ARBA" id="ARBA00063099"/>
    </source>
</evidence>
<dbReference type="NCBIfam" id="TIGR01682">
    <property type="entry name" value="moaD"/>
    <property type="match status" value="1"/>
</dbReference>
<evidence type="ECO:0000256" key="10">
    <source>
        <dbReference type="ARBA" id="ARBA00077809"/>
    </source>
</evidence>
<reference evidence="13" key="1">
    <citation type="submission" date="2023-10" db="EMBL/GenBank/DDBJ databases">
        <title>Screening of Alkalihalophilus pseudofirmusBZ-TG-HK211 and Its Alleviation of Salt Stress on Rapeseed Growth.</title>
        <authorList>
            <person name="Zhao B."/>
            <person name="Guo T."/>
        </authorList>
    </citation>
    <scope>NUCLEOTIDE SEQUENCE</scope>
    <source>
        <strain evidence="13">BZ-TG-HK211</strain>
    </source>
</reference>
<comment type="caution">
    <text evidence="13">The sequence shown here is derived from an EMBL/GenBank/DDBJ whole genome shotgun (WGS) entry which is preliminary data.</text>
</comment>
<keyword evidence="3" id="KW-0501">Molybdenum cofactor biosynthesis</keyword>
<dbReference type="Pfam" id="PF02597">
    <property type="entry name" value="ThiS"/>
    <property type="match status" value="1"/>
</dbReference>
<dbReference type="CDD" id="cd00754">
    <property type="entry name" value="Ubl_MoaD"/>
    <property type="match status" value="1"/>
</dbReference>
<evidence type="ECO:0000256" key="6">
    <source>
        <dbReference type="ARBA" id="ARBA00054425"/>
    </source>
</evidence>
<accession>A0AAJ2NNZ1</accession>
<dbReference type="Gene3D" id="3.10.20.30">
    <property type="match status" value="1"/>
</dbReference>
<name>A0AAJ2NNZ1_ALKPS</name>
<dbReference type="RefSeq" id="WP_323466820.1">
    <property type="nucleotide sequence ID" value="NZ_JAWJAY010000002.1"/>
</dbReference>
<dbReference type="GO" id="GO:0000166">
    <property type="term" value="F:nucleotide binding"/>
    <property type="evidence" value="ECO:0007669"/>
    <property type="project" value="UniProtKB-KW"/>
</dbReference>
<comment type="function">
    <text evidence="6">Involved in sulfur transfer in the conversion of molybdopterin precursor Z to molybdopterin.</text>
</comment>
<dbReference type="GO" id="GO:1990133">
    <property type="term" value="C:molybdopterin adenylyltransferase complex"/>
    <property type="evidence" value="ECO:0007669"/>
    <property type="project" value="TreeGrafter"/>
</dbReference>
<dbReference type="InterPro" id="IPR012675">
    <property type="entry name" value="Beta-grasp_dom_sf"/>
</dbReference>
<dbReference type="FunFam" id="3.10.20.30:FF:000010">
    <property type="entry name" value="Molybdopterin synthase sulfur carrier subunit"/>
    <property type="match status" value="1"/>
</dbReference>
<dbReference type="InterPro" id="IPR016155">
    <property type="entry name" value="Mopterin_synth/thiamin_S_b"/>
</dbReference>
<comment type="subunit">
    <text evidence="7">Heterotetramer of 2 MoaD subunits and 2 MoaE subunits. Forms a stable heterotetrameric complex of 2 MoaD and 2 MoeB during adenylation of MoaD by MoeB. During catalysis MoaD shuttles between the two heterotetrameric complexes.</text>
</comment>
<dbReference type="Proteomes" id="UP001285636">
    <property type="component" value="Unassembled WGS sequence"/>
</dbReference>
<evidence type="ECO:0000256" key="1">
    <source>
        <dbReference type="ARBA" id="ARBA00005046"/>
    </source>
</evidence>
<evidence type="ECO:0000256" key="8">
    <source>
        <dbReference type="ARBA" id="ARBA00075076"/>
    </source>
</evidence>